<evidence type="ECO:0000313" key="9">
    <source>
        <dbReference type="EMBL" id="NMM65201.1"/>
    </source>
</evidence>
<feature type="transmembrane region" description="Helical" evidence="7">
    <location>
        <begin position="261"/>
        <end position="279"/>
    </location>
</feature>
<dbReference type="GO" id="GO:0055085">
    <property type="term" value="P:transmembrane transport"/>
    <property type="evidence" value="ECO:0007669"/>
    <property type="project" value="InterPro"/>
</dbReference>
<dbReference type="RefSeq" id="WP_169299787.1">
    <property type="nucleotide sequence ID" value="NZ_JABBNI010000063.1"/>
</dbReference>
<dbReference type="PANTHER" id="PTHR43744">
    <property type="entry name" value="ABC TRANSPORTER PERMEASE PROTEIN MG189-RELATED-RELATED"/>
    <property type="match status" value="1"/>
</dbReference>
<feature type="transmembrane region" description="Helical" evidence="7">
    <location>
        <begin position="86"/>
        <end position="110"/>
    </location>
</feature>
<dbReference type="PANTHER" id="PTHR43744:SF12">
    <property type="entry name" value="ABC TRANSPORTER PERMEASE PROTEIN MG189-RELATED"/>
    <property type="match status" value="1"/>
</dbReference>
<dbReference type="InterPro" id="IPR035906">
    <property type="entry name" value="MetI-like_sf"/>
</dbReference>
<keyword evidence="2 7" id="KW-0813">Transport</keyword>
<feature type="transmembrane region" description="Helical" evidence="7">
    <location>
        <begin position="158"/>
        <end position="176"/>
    </location>
</feature>
<dbReference type="Pfam" id="PF00528">
    <property type="entry name" value="BPD_transp_1"/>
    <property type="match status" value="1"/>
</dbReference>
<evidence type="ECO:0000256" key="3">
    <source>
        <dbReference type="ARBA" id="ARBA00022475"/>
    </source>
</evidence>
<comment type="subcellular location">
    <subcellularLocation>
        <location evidence="1 7">Cell membrane</location>
        <topology evidence="1 7">Multi-pass membrane protein</topology>
    </subcellularLocation>
</comment>
<keyword evidence="4 7" id="KW-0812">Transmembrane</keyword>
<keyword evidence="3" id="KW-1003">Cell membrane</keyword>
<keyword evidence="6 7" id="KW-0472">Membrane</keyword>
<keyword evidence="10" id="KW-1185">Reference proteome</keyword>
<evidence type="ECO:0000256" key="7">
    <source>
        <dbReference type="RuleBase" id="RU363032"/>
    </source>
</evidence>
<feature type="domain" description="ABC transmembrane type-1" evidence="8">
    <location>
        <begin position="87"/>
        <end position="279"/>
    </location>
</feature>
<accession>A0A7Y0EKM1</accession>
<name>A0A7Y0EKM1_9CLOT</name>
<evidence type="ECO:0000256" key="5">
    <source>
        <dbReference type="ARBA" id="ARBA00022989"/>
    </source>
</evidence>
<dbReference type="InterPro" id="IPR000515">
    <property type="entry name" value="MetI-like"/>
</dbReference>
<dbReference type="PROSITE" id="PS50928">
    <property type="entry name" value="ABC_TM1"/>
    <property type="match status" value="1"/>
</dbReference>
<evidence type="ECO:0000256" key="6">
    <source>
        <dbReference type="ARBA" id="ARBA00023136"/>
    </source>
</evidence>
<feature type="transmembrane region" description="Helical" evidence="7">
    <location>
        <begin position="197"/>
        <end position="219"/>
    </location>
</feature>
<evidence type="ECO:0000256" key="2">
    <source>
        <dbReference type="ARBA" id="ARBA00022448"/>
    </source>
</evidence>
<dbReference type="SUPFAM" id="SSF161098">
    <property type="entry name" value="MetI-like"/>
    <property type="match status" value="1"/>
</dbReference>
<evidence type="ECO:0000313" key="10">
    <source>
        <dbReference type="Proteomes" id="UP000537131"/>
    </source>
</evidence>
<evidence type="ECO:0000256" key="4">
    <source>
        <dbReference type="ARBA" id="ARBA00022692"/>
    </source>
</evidence>
<dbReference type="CDD" id="cd06261">
    <property type="entry name" value="TM_PBP2"/>
    <property type="match status" value="1"/>
</dbReference>
<reference evidence="9 10" key="1">
    <citation type="submission" date="2020-06" db="EMBL/GenBank/DDBJ databases">
        <title>Complete Genome Sequence of Clostridium muelleri sp. nov. P21T, an Acid-Alcohol Producing Acetogen Isolated from Old Hay.</title>
        <authorList>
            <person name="Duncan K.E."/>
            <person name="Tanner R.S."/>
        </authorList>
    </citation>
    <scope>NUCLEOTIDE SEQUENCE [LARGE SCALE GENOMIC DNA]</scope>
    <source>
        <strain evidence="9 10">P21</strain>
    </source>
</reference>
<feature type="transmembrane region" description="Helical" evidence="7">
    <location>
        <begin position="122"/>
        <end position="146"/>
    </location>
</feature>
<sequence>MEIAIKEQTKKKKAEIKKLKLKASNIVSHITLIIFSFLMAFPFIWMISSALKTKDEIFKFPPTLIPEVPQWHNFISAFTSAPFDLYIFNSTFTALTIVIVQVVNSAMIAYAITQLEFLGKKILFAIIMATYMLPAAVTYVPGYVVLSKLNLLDTYTGLIISNAVNVFGIFLIRQAFMQINKSLIEAAKMDGATHWQILWRILVPLSKPSFITFGLMSFVSNYNSYLWPSLIIKDPKLNLITMGLRQFFIQQGAYGVKWPEVMAASALTVLPLLILFVVAQKWFMNGIADTGVKG</sequence>
<comment type="caution">
    <text evidence="9">The sequence shown here is derived from an EMBL/GenBank/DDBJ whole genome shotgun (WGS) entry which is preliminary data.</text>
</comment>
<evidence type="ECO:0000259" key="8">
    <source>
        <dbReference type="PROSITE" id="PS50928"/>
    </source>
</evidence>
<dbReference type="AlphaFoldDB" id="A0A7Y0EKM1"/>
<protein>
    <submittedName>
        <fullName evidence="9">Carbohydrate ABC transporter permease</fullName>
    </submittedName>
</protein>
<dbReference type="GO" id="GO:0005886">
    <property type="term" value="C:plasma membrane"/>
    <property type="evidence" value="ECO:0007669"/>
    <property type="project" value="UniProtKB-SubCell"/>
</dbReference>
<dbReference type="EMBL" id="JABBNI010000063">
    <property type="protein sequence ID" value="NMM65201.1"/>
    <property type="molecule type" value="Genomic_DNA"/>
</dbReference>
<organism evidence="9 10">
    <name type="scientific">Clostridium muellerianum</name>
    <dbReference type="NCBI Taxonomy" id="2716538"/>
    <lineage>
        <taxon>Bacteria</taxon>
        <taxon>Bacillati</taxon>
        <taxon>Bacillota</taxon>
        <taxon>Clostridia</taxon>
        <taxon>Eubacteriales</taxon>
        <taxon>Clostridiaceae</taxon>
        <taxon>Clostridium</taxon>
    </lineage>
</organism>
<proteinExistence type="inferred from homology"/>
<comment type="similarity">
    <text evidence="7">Belongs to the binding-protein-dependent transport system permease family.</text>
</comment>
<keyword evidence="5 7" id="KW-1133">Transmembrane helix</keyword>
<dbReference type="Proteomes" id="UP000537131">
    <property type="component" value="Unassembled WGS sequence"/>
</dbReference>
<feature type="transmembrane region" description="Helical" evidence="7">
    <location>
        <begin position="21"/>
        <end position="45"/>
    </location>
</feature>
<dbReference type="Gene3D" id="1.10.3720.10">
    <property type="entry name" value="MetI-like"/>
    <property type="match status" value="1"/>
</dbReference>
<evidence type="ECO:0000256" key="1">
    <source>
        <dbReference type="ARBA" id="ARBA00004651"/>
    </source>
</evidence>
<gene>
    <name evidence="9" type="ORF">HBE96_21700</name>
</gene>